<proteinExistence type="predicted"/>
<dbReference type="InterPro" id="IPR036582">
    <property type="entry name" value="Mao_N_sf"/>
</dbReference>
<dbReference type="Proteomes" id="UP000679247">
    <property type="component" value="Plasmid p_unnamed"/>
</dbReference>
<feature type="domain" description="SLH" evidence="3">
    <location>
        <begin position="89"/>
        <end position="146"/>
    </location>
</feature>
<feature type="domain" description="SLH" evidence="3">
    <location>
        <begin position="25"/>
        <end position="88"/>
    </location>
</feature>
<evidence type="ECO:0000256" key="1">
    <source>
        <dbReference type="ARBA" id="ARBA00022729"/>
    </source>
</evidence>
<gene>
    <name evidence="4" type="ORF">J1899_22475</name>
</gene>
<evidence type="ECO:0000259" key="3">
    <source>
        <dbReference type="PROSITE" id="PS51272"/>
    </source>
</evidence>
<geneLocation type="plasmid" evidence="4 5">
    <name>p_unnamed</name>
</geneLocation>
<name>A0ABX8FIS6_9BACI</name>
<keyword evidence="4" id="KW-0614">Plasmid</keyword>
<dbReference type="InterPro" id="IPR012854">
    <property type="entry name" value="Cu_amine_oxidase-like_N"/>
</dbReference>
<protein>
    <submittedName>
        <fullName evidence="4">S-layer homology domain-containing protein</fullName>
    </submittedName>
</protein>
<feature type="chain" id="PRO_5046327231" evidence="2">
    <location>
        <begin position="26"/>
        <end position="462"/>
    </location>
</feature>
<accession>A0ABX8FIS6</accession>
<evidence type="ECO:0000313" key="5">
    <source>
        <dbReference type="Proteomes" id="UP000679247"/>
    </source>
</evidence>
<dbReference type="InterPro" id="IPR001119">
    <property type="entry name" value="SLH_dom"/>
</dbReference>
<feature type="domain" description="SLH" evidence="3">
    <location>
        <begin position="147"/>
        <end position="210"/>
    </location>
</feature>
<dbReference type="PANTHER" id="PTHR43308">
    <property type="entry name" value="OUTER MEMBRANE PROTEIN ALPHA-RELATED"/>
    <property type="match status" value="1"/>
</dbReference>
<dbReference type="EMBL" id="CP071710">
    <property type="protein sequence ID" value="QVY63942.1"/>
    <property type="molecule type" value="Genomic_DNA"/>
</dbReference>
<dbReference type="RefSeq" id="WP_214479006.1">
    <property type="nucleotide sequence ID" value="NZ_CP071710.1"/>
</dbReference>
<dbReference type="InterPro" id="IPR051465">
    <property type="entry name" value="Cell_Envelope_Struct_Comp"/>
</dbReference>
<organism evidence="4 5">
    <name type="scientific">Cytobacillus gottheilii</name>
    <dbReference type="NCBI Taxonomy" id="859144"/>
    <lineage>
        <taxon>Bacteria</taxon>
        <taxon>Bacillati</taxon>
        <taxon>Bacillota</taxon>
        <taxon>Bacilli</taxon>
        <taxon>Bacillales</taxon>
        <taxon>Bacillaceae</taxon>
        <taxon>Cytobacillus</taxon>
    </lineage>
</organism>
<keyword evidence="1 2" id="KW-0732">Signal</keyword>
<feature type="signal peptide" evidence="2">
    <location>
        <begin position="1"/>
        <end position="25"/>
    </location>
</feature>
<evidence type="ECO:0000256" key="2">
    <source>
        <dbReference type="SAM" id="SignalP"/>
    </source>
</evidence>
<dbReference type="PROSITE" id="PS51272">
    <property type="entry name" value="SLH"/>
    <property type="match status" value="3"/>
</dbReference>
<dbReference type="Gene3D" id="3.30.457.10">
    <property type="entry name" value="Copper amine oxidase-like, N-terminal domain"/>
    <property type="match status" value="1"/>
</dbReference>
<dbReference type="SUPFAM" id="SSF55383">
    <property type="entry name" value="Copper amine oxidase, domain N"/>
    <property type="match status" value="1"/>
</dbReference>
<dbReference type="PANTHER" id="PTHR43308:SF5">
    <property type="entry name" value="S-LAYER PROTEIN _ PEPTIDOGLYCAN ENDO-BETA-N-ACETYLGLUCOSAMINIDASE"/>
    <property type="match status" value="1"/>
</dbReference>
<sequence length="462" mass="51753">MNKKYLVSGALVSMLLFSQVNVSTASSNFSDIPKTHAASTQIEYLVNDGVISGFPDGTFRPDQVVTRGQFAAFVARALDLTSSTVTFKDVSKGNSLYKEINQAATAGIIMGYKDGNFRPDQTVSRSDMAVMLDRAMQLKGTYTKTVSLPYSDAGSIGAYALESVKRMAAYGVMEALQSNSFKPGANGTRLGTVISIYNMLQTIDAKQPIEVPADKKDSDMTMAELTQKYGEQKVIGRTRSNNNFYEINLLEHYHLYYKDLYKDFIDYKNMLKQSFVQQYNAYYPYEELISYNGKAYKSSELYKGDLDFVNDDLLPTNPQLDSQFSIDIFINSKDSATYLKNDVLTKTMTNEPYEKNGDIMVDLEVLLKDHINVSSSTTKLIIKNEKTIEFTSGSNEVKVNSQTVYMESAVERSNGKLMIPLREAASIIGLYTRTYTGLDSKFPTKLTRIELANFPLSADYKR</sequence>
<dbReference type="Pfam" id="PF07833">
    <property type="entry name" value="Cu_amine_oxidN1"/>
    <property type="match status" value="1"/>
</dbReference>
<reference evidence="4 5" key="1">
    <citation type="submission" date="2021-03" db="EMBL/GenBank/DDBJ databases">
        <title>The first data on the complete genome of the tetrodotoxin-producing bacterium.</title>
        <authorList>
            <person name="Melnikova D.I."/>
            <person name="Nijland R."/>
            <person name="Magarlamov T.Y."/>
        </authorList>
    </citation>
    <scope>NUCLEOTIDE SEQUENCE [LARGE SCALE GENOMIC DNA]</scope>
    <source>
        <strain evidence="4 5">1839</strain>
        <plasmid evidence="4 5">p_unnamed</plasmid>
    </source>
</reference>
<keyword evidence="5" id="KW-1185">Reference proteome</keyword>
<evidence type="ECO:0000313" key="4">
    <source>
        <dbReference type="EMBL" id="QVY63942.1"/>
    </source>
</evidence>
<dbReference type="Pfam" id="PF00395">
    <property type="entry name" value="SLH"/>
    <property type="match status" value="3"/>
</dbReference>